<evidence type="ECO:0000256" key="5">
    <source>
        <dbReference type="PROSITE-ProRule" id="PRU01240"/>
    </source>
</evidence>
<comment type="similarity">
    <text evidence="1 5">Belongs to the peptidase S8 family.</text>
</comment>
<dbReference type="GO" id="GO:0004252">
    <property type="term" value="F:serine-type endopeptidase activity"/>
    <property type="evidence" value="ECO:0007669"/>
    <property type="project" value="UniProtKB-UniRule"/>
</dbReference>
<dbReference type="eggNOG" id="COG1404">
    <property type="taxonomic scope" value="Bacteria"/>
</dbReference>
<feature type="signal peptide" evidence="8">
    <location>
        <begin position="1"/>
        <end position="30"/>
    </location>
</feature>
<dbReference type="PANTHER" id="PTHR43806:SF11">
    <property type="entry name" value="CEREVISIN-RELATED"/>
    <property type="match status" value="1"/>
</dbReference>
<evidence type="ECO:0000313" key="11">
    <source>
        <dbReference type="Proteomes" id="UP000027178"/>
    </source>
</evidence>
<dbReference type="HOGENOM" id="CLU_011263_13_3_11"/>
<evidence type="ECO:0000313" key="10">
    <source>
        <dbReference type="EMBL" id="KDN80445.1"/>
    </source>
</evidence>
<dbReference type="InterPro" id="IPR036852">
    <property type="entry name" value="Peptidase_S8/S53_dom_sf"/>
</dbReference>
<dbReference type="GO" id="GO:0006508">
    <property type="term" value="P:proteolysis"/>
    <property type="evidence" value="ECO:0007669"/>
    <property type="project" value="UniProtKB-KW"/>
</dbReference>
<accession>A0A066YR87</accession>
<feature type="transmembrane region" description="Helical" evidence="7">
    <location>
        <begin position="342"/>
        <end position="364"/>
    </location>
</feature>
<feature type="domain" description="Peptidase S8/S53" evidence="9">
    <location>
        <begin position="58"/>
        <end position="306"/>
    </location>
</feature>
<dbReference type="SUPFAM" id="SSF52743">
    <property type="entry name" value="Subtilisin-like"/>
    <property type="match status" value="1"/>
</dbReference>
<dbReference type="InterPro" id="IPR015500">
    <property type="entry name" value="Peptidase_S8_subtilisin-rel"/>
</dbReference>
<dbReference type="PRINTS" id="PR00723">
    <property type="entry name" value="SUBTILISIN"/>
</dbReference>
<keyword evidence="11" id="KW-1185">Reference proteome</keyword>
<dbReference type="PANTHER" id="PTHR43806">
    <property type="entry name" value="PEPTIDASE S8"/>
    <property type="match status" value="1"/>
</dbReference>
<feature type="active site" description="Charge relay system" evidence="5">
    <location>
        <position position="259"/>
    </location>
</feature>
<keyword evidence="8" id="KW-0732">Signal</keyword>
<keyword evidence="7" id="KW-0812">Transmembrane</keyword>
<dbReference type="PROSITE" id="PS51892">
    <property type="entry name" value="SUBTILASE"/>
    <property type="match status" value="1"/>
</dbReference>
<comment type="caution">
    <text evidence="10">The sequence shown here is derived from an EMBL/GenBank/DDBJ whole genome shotgun (WGS) entry which is preliminary data.</text>
</comment>
<organism evidence="10 11">
    <name type="scientific">Kitasatospora cheerisanensis KCTC 2395</name>
    <dbReference type="NCBI Taxonomy" id="1348663"/>
    <lineage>
        <taxon>Bacteria</taxon>
        <taxon>Bacillati</taxon>
        <taxon>Actinomycetota</taxon>
        <taxon>Actinomycetes</taxon>
        <taxon>Kitasatosporales</taxon>
        <taxon>Streptomycetaceae</taxon>
        <taxon>Kitasatospora</taxon>
    </lineage>
</organism>
<feature type="region of interest" description="Disordered" evidence="6">
    <location>
        <begin position="380"/>
        <end position="414"/>
    </location>
</feature>
<dbReference type="Gene3D" id="3.40.50.200">
    <property type="entry name" value="Peptidase S8/S53 domain"/>
    <property type="match status" value="1"/>
</dbReference>
<evidence type="ECO:0000259" key="9">
    <source>
        <dbReference type="Pfam" id="PF00082"/>
    </source>
</evidence>
<keyword evidence="3 5" id="KW-0378">Hydrolase</keyword>
<dbReference type="InterPro" id="IPR000209">
    <property type="entry name" value="Peptidase_S8/S53_dom"/>
</dbReference>
<dbReference type="EMBL" id="JNBY01000176">
    <property type="protein sequence ID" value="KDN80445.1"/>
    <property type="molecule type" value="Genomic_DNA"/>
</dbReference>
<dbReference type="PROSITE" id="PS51257">
    <property type="entry name" value="PROKAR_LIPOPROTEIN"/>
    <property type="match status" value="1"/>
</dbReference>
<reference evidence="10 11" key="1">
    <citation type="submission" date="2014-05" db="EMBL/GenBank/DDBJ databases">
        <title>Draft Genome Sequence of Kitasatospora cheerisanensis KCTC 2395.</title>
        <authorList>
            <person name="Nam D.H."/>
        </authorList>
    </citation>
    <scope>NUCLEOTIDE SEQUENCE [LARGE SCALE GENOMIC DNA]</scope>
    <source>
        <strain evidence="10 11">KCTC 2395</strain>
    </source>
</reference>
<feature type="compositionally biased region" description="Polar residues" evidence="6">
    <location>
        <begin position="315"/>
        <end position="325"/>
    </location>
</feature>
<keyword evidence="4 5" id="KW-0720">Serine protease</keyword>
<dbReference type="Proteomes" id="UP000027178">
    <property type="component" value="Unassembled WGS sequence"/>
</dbReference>
<feature type="chain" id="PRO_5038419419" description="Peptidase S8/S53 domain-containing protein" evidence="8">
    <location>
        <begin position="31"/>
        <end position="414"/>
    </location>
</feature>
<keyword evidence="7" id="KW-1133">Transmembrane helix</keyword>
<protein>
    <recommendedName>
        <fullName evidence="9">Peptidase S8/S53 domain-containing protein</fullName>
    </recommendedName>
</protein>
<dbReference type="InterPro" id="IPR050131">
    <property type="entry name" value="Peptidase_S8_subtilisin-like"/>
</dbReference>
<feature type="region of interest" description="Disordered" evidence="6">
    <location>
        <begin position="314"/>
        <end position="342"/>
    </location>
</feature>
<keyword evidence="7" id="KW-0472">Membrane</keyword>
<evidence type="ECO:0000256" key="6">
    <source>
        <dbReference type="SAM" id="MobiDB-lite"/>
    </source>
</evidence>
<gene>
    <name evidence="10" type="ORF">KCH_77770</name>
</gene>
<dbReference type="Pfam" id="PF00082">
    <property type="entry name" value="Peptidase_S8"/>
    <property type="match status" value="1"/>
</dbReference>
<evidence type="ECO:0000256" key="8">
    <source>
        <dbReference type="SAM" id="SignalP"/>
    </source>
</evidence>
<evidence type="ECO:0000256" key="7">
    <source>
        <dbReference type="SAM" id="Phobius"/>
    </source>
</evidence>
<feature type="compositionally biased region" description="Low complexity" evidence="6">
    <location>
        <begin position="397"/>
        <end position="408"/>
    </location>
</feature>
<feature type="active site" description="Charge relay system" evidence="5">
    <location>
        <position position="103"/>
    </location>
</feature>
<dbReference type="PATRIC" id="fig|1348663.4.peg.7496"/>
<evidence type="ECO:0000256" key="4">
    <source>
        <dbReference type="ARBA" id="ARBA00022825"/>
    </source>
</evidence>
<name>A0A066YR87_9ACTN</name>
<sequence length="414" mass="42012">MSAPGVRRVLRSFVCAAGVLACLAGTPGTAVGEPAGAVSWPLDGRHFDAERLWQHSTGRGVVVAVVDSGVDASRPDLARQVMPGTSLLGDGGDGRSDASGDAHGTAIAAIIAASAPAGSPPGAVGLAPGASILPVRVMADTAADPRVLAQGMTWAVDHGARVINVSIAADQPNQLVRQAVEYADRHGVIVVAAAGNQGETGNPPQYPAAFPGVVSVSGIDESGAFWTPSESGAVAVAAPAHHVVSADNHGSLQTISGTSYAAAYVSATAALLMEKYPQLGAHQIVRRILDTTSAHHDRPDARTGYGLLDPRAALESSTPLPTDTSDPLRAAASPTARPQGSAMGPAAVLTALVLAVLASAAAVIRRRRARTRCFSPAVTPLKGAAPARRGTPRRAAPRQTTSARAPRTGNRRSP</sequence>
<proteinExistence type="inferred from homology"/>
<dbReference type="AlphaFoldDB" id="A0A066YR87"/>
<evidence type="ECO:0000256" key="1">
    <source>
        <dbReference type="ARBA" id="ARBA00011073"/>
    </source>
</evidence>
<keyword evidence="2 5" id="KW-0645">Protease</keyword>
<evidence type="ECO:0000256" key="2">
    <source>
        <dbReference type="ARBA" id="ARBA00022670"/>
    </source>
</evidence>
<evidence type="ECO:0000256" key="3">
    <source>
        <dbReference type="ARBA" id="ARBA00022801"/>
    </source>
</evidence>
<feature type="active site" description="Charge relay system" evidence="5">
    <location>
        <position position="67"/>
    </location>
</feature>